<dbReference type="PRINTS" id="PR00385">
    <property type="entry name" value="P450"/>
</dbReference>
<dbReference type="InterPro" id="IPR002401">
    <property type="entry name" value="Cyt_P450_E_grp-I"/>
</dbReference>
<organism evidence="10 11">
    <name type="scientific">Bugula neritina</name>
    <name type="common">Brown bryozoan</name>
    <name type="synonym">Sertularia neritina</name>
    <dbReference type="NCBI Taxonomy" id="10212"/>
    <lineage>
        <taxon>Eukaryota</taxon>
        <taxon>Metazoa</taxon>
        <taxon>Spiralia</taxon>
        <taxon>Lophotrochozoa</taxon>
        <taxon>Bryozoa</taxon>
        <taxon>Gymnolaemata</taxon>
        <taxon>Cheilostomatida</taxon>
        <taxon>Flustrina</taxon>
        <taxon>Buguloidea</taxon>
        <taxon>Bugulidae</taxon>
        <taxon>Bugula</taxon>
    </lineage>
</organism>
<evidence type="ECO:0000256" key="4">
    <source>
        <dbReference type="ARBA" id="ARBA00023002"/>
    </source>
</evidence>
<evidence type="ECO:0000313" key="11">
    <source>
        <dbReference type="Proteomes" id="UP000593567"/>
    </source>
</evidence>
<keyword evidence="5 7" id="KW-0408">Iron</keyword>
<dbReference type="Proteomes" id="UP000593567">
    <property type="component" value="Unassembled WGS sequence"/>
</dbReference>
<dbReference type="InterPro" id="IPR001128">
    <property type="entry name" value="Cyt_P450"/>
</dbReference>
<evidence type="ECO:0000256" key="1">
    <source>
        <dbReference type="ARBA" id="ARBA00001971"/>
    </source>
</evidence>
<keyword evidence="9" id="KW-1133">Transmembrane helix</keyword>
<dbReference type="PANTHER" id="PTHR24300:SF403">
    <property type="entry name" value="CYTOCHROME P450 306A1"/>
    <property type="match status" value="1"/>
</dbReference>
<dbReference type="GO" id="GO:0008395">
    <property type="term" value="F:steroid hydroxylase activity"/>
    <property type="evidence" value="ECO:0007669"/>
    <property type="project" value="TreeGrafter"/>
</dbReference>
<keyword evidence="9" id="KW-0812">Transmembrane</keyword>
<gene>
    <name evidence="10" type="ORF">EB796_020525</name>
</gene>
<protein>
    <submittedName>
        <fullName evidence="10">CYP2C8</fullName>
    </submittedName>
</protein>
<evidence type="ECO:0000256" key="9">
    <source>
        <dbReference type="SAM" id="Phobius"/>
    </source>
</evidence>
<dbReference type="PROSITE" id="PS00086">
    <property type="entry name" value="CYTOCHROME_P450"/>
    <property type="match status" value="1"/>
</dbReference>
<dbReference type="SUPFAM" id="SSF48264">
    <property type="entry name" value="Cytochrome P450"/>
    <property type="match status" value="1"/>
</dbReference>
<keyword evidence="6 8" id="KW-0503">Monooxygenase</keyword>
<dbReference type="Gene3D" id="1.10.630.10">
    <property type="entry name" value="Cytochrome P450"/>
    <property type="match status" value="1"/>
</dbReference>
<sequence length="536" mass="60718">MVYGESINKSHCNASIELWSCYYTTIYHQVGCCLLICFYKPKIESHMMMEYLSLDVNHYATVIMAGVAALLAVIYLRNKRDNLPPGPFAFPIVGHLPQIILSGSVVNFCQKYKKIYGDVFTMRMGGYPRVVISGYDAMHQLLIASADHTSSRAITFTKYIKSRSERGLFFAHPSDWKAIRTFSLLTLRDRGMGRAAFEPEIVEEIEKYIEHYIEPSAGKPLDMYSNLPKATANVVSQLLFAKRFDYEDEAFTAITDVLNSAINGGLKFRMLTNLPLIGNIFPSVRKQRRNFLGIAMPVIKKCIEERKQQLDTNNPQCLVDQYLLSSDEMKFLTAENAAQLCFQLYAAGTETTSTTLRWALLYLCKNTDVLEKVQKEIDDNVGQRSTTYKDHLNMPYTDAVLTETQRLSNIVNSSLPHNAEKDIYVGGKLIPAESDLLMNMASVLYDPEVFEEPEKFKPERYLTGDITLKKKKTIPFGIGRRACLGESLAKVELFLFFVNFLQKYNIHLPEGSKVTTEPVVSVISAPKSYGIIFTPR</sequence>
<comment type="caution">
    <text evidence="10">The sequence shown here is derived from an EMBL/GenBank/DDBJ whole genome shotgun (WGS) entry which is preliminary data.</text>
</comment>
<accession>A0A7J7J621</accession>
<dbReference type="GO" id="GO:0005506">
    <property type="term" value="F:iron ion binding"/>
    <property type="evidence" value="ECO:0007669"/>
    <property type="project" value="InterPro"/>
</dbReference>
<evidence type="ECO:0000256" key="7">
    <source>
        <dbReference type="PIRSR" id="PIRSR602401-1"/>
    </source>
</evidence>
<dbReference type="InterPro" id="IPR036396">
    <property type="entry name" value="Cyt_P450_sf"/>
</dbReference>
<evidence type="ECO:0000256" key="3">
    <source>
        <dbReference type="ARBA" id="ARBA00022723"/>
    </source>
</evidence>
<keyword evidence="9" id="KW-0472">Membrane</keyword>
<dbReference type="EMBL" id="VXIV02003107">
    <property type="protein sequence ID" value="KAF6021164.1"/>
    <property type="molecule type" value="Genomic_DNA"/>
</dbReference>
<dbReference type="Pfam" id="PF00067">
    <property type="entry name" value="p450"/>
    <property type="match status" value="1"/>
</dbReference>
<dbReference type="FunFam" id="1.10.630.10:FF:000036">
    <property type="entry name" value="CYtochrome P450 family"/>
    <property type="match status" value="1"/>
</dbReference>
<dbReference type="InterPro" id="IPR017972">
    <property type="entry name" value="Cyt_P450_CS"/>
</dbReference>
<name>A0A7J7J621_BUGNE</name>
<dbReference type="GO" id="GO:0005737">
    <property type="term" value="C:cytoplasm"/>
    <property type="evidence" value="ECO:0007669"/>
    <property type="project" value="TreeGrafter"/>
</dbReference>
<keyword evidence="3 7" id="KW-0479">Metal-binding</keyword>
<dbReference type="GO" id="GO:0020037">
    <property type="term" value="F:heme binding"/>
    <property type="evidence" value="ECO:0007669"/>
    <property type="project" value="InterPro"/>
</dbReference>
<evidence type="ECO:0000313" key="10">
    <source>
        <dbReference type="EMBL" id="KAF6021164.1"/>
    </source>
</evidence>
<evidence type="ECO:0000256" key="2">
    <source>
        <dbReference type="ARBA" id="ARBA00010617"/>
    </source>
</evidence>
<reference evidence="10" key="1">
    <citation type="submission" date="2020-06" db="EMBL/GenBank/DDBJ databases">
        <title>Draft genome of Bugula neritina, a colonial animal packing powerful symbionts and potential medicines.</title>
        <authorList>
            <person name="Rayko M."/>
        </authorList>
    </citation>
    <scope>NUCLEOTIDE SEQUENCE [LARGE SCALE GENOMIC DNA]</scope>
    <source>
        <strain evidence="10">Kwan_BN1</strain>
    </source>
</reference>
<feature type="transmembrane region" description="Helical" evidence="9">
    <location>
        <begin position="56"/>
        <end position="76"/>
    </location>
</feature>
<feature type="binding site" description="axial binding residue" evidence="7">
    <location>
        <position position="483"/>
    </location>
    <ligand>
        <name>heme</name>
        <dbReference type="ChEBI" id="CHEBI:30413"/>
    </ligand>
    <ligandPart>
        <name>Fe</name>
        <dbReference type="ChEBI" id="CHEBI:18248"/>
    </ligandPart>
</feature>
<proteinExistence type="inferred from homology"/>
<dbReference type="InterPro" id="IPR050182">
    <property type="entry name" value="Cytochrome_P450_fam2"/>
</dbReference>
<evidence type="ECO:0000256" key="8">
    <source>
        <dbReference type="RuleBase" id="RU000461"/>
    </source>
</evidence>
<dbReference type="GO" id="GO:0016712">
    <property type="term" value="F:oxidoreductase activity, acting on paired donors, with incorporation or reduction of molecular oxygen, reduced flavin or flavoprotein as one donor, and incorporation of one atom of oxygen"/>
    <property type="evidence" value="ECO:0007669"/>
    <property type="project" value="TreeGrafter"/>
</dbReference>
<evidence type="ECO:0000256" key="5">
    <source>
        <dbReference type="ARBA" id="ARBA00023004"/>
    </source>
</evidence>
<dbReference type="GO" id="GO:0006082">
    <property type="term" value="P:organic acid metabolic process"/>
    <property type="evidence" value="ECO:0007669"/>
    <property type="project" value="TreeGrafter"/>
</dbReference>
<comment type="similarity">
    <text evidence="2 8">Belongs to the cytochrome P450 family.</text>
</comment>
<dbReference type="AlphaFoldDB" id="A0A7J7J621"/>
<keyword evidence="11" id="KW-1185">Reference proteome</keyword>
<dbReference type="OrthoDB" id="1055148at2759"/>
<keyword evidence="4 8" id="KW-0560">Oxidoreductase</keyword>
<dbReference type="GO" id="GO:0006805">
    <property type="term" value="P:xenobiotic metabolic process"/>
    <property type="evidence" value="ECO:0007669"/>
    <property type="project" value="TreeGrafter"/>
</dbReference>
<dbReference type="PANTHER" id="PTHR24300">
    <property type="entry name" value="CYTOCHROME P450 508A4-RELATED"/>
    <property type="match status" value="1"/>
</dbReference>
<keyword evidence="7 8" id="KW-0349">Heme</keyword>
<comment type="cofactor">
    <cofactor evidence="1 7">
        <name>heme</name>
        <dbReference type="ChEBI" id="CHEBI:30413"/>
    </cofactor>
</comment>
<dbReference type="PRINTS" id="PR00463">
    <property type="entry name" value="EP450I"/>
</dbReference>
<evidence type="ECO:0000256" key="6">
    <source>
        <dbReference type="ARBA" id="ARBA00023033"/>
    </source>
</evidence>